<dbReference type="InterPro" id="IPR044153">
    <property type="entry name" value="PIN_Pae0151-like"/>
</dbReference>
<feature type="domain" description="PIN" evidence="2">
    <location>
        <begin position="4"/>
        <end position="124"/>
    </location>
</feature>
<protein>
    <submittedName>
        <fullName evidence="3">PIN domain-containing protein</fullName>
    </submittedName>
</protein>
<dbReference type="PANTHER" id="PTHR35901:SF1">
    <property type="entry name" value="EXONUCLEASE VAPC9"/>
    <property type="match status" value="1"/>
</dbReference>
<dbReference type="RefSeq" id="WP_230868420.1">
    <property type="nucleotide sequence ID" value="NZ_CP046640.1"/>
</dbReference>
<dbReference type="CDD" id="cd09873">
    <property type="entry name" value="PIN_Pae0151-like"/>
    <property type="match status" value="1"/>
</dbReference>
<accession>A0A8A7K9E0</accession>
<dbReference type="Gene3D" id="3.40.50.1010">
    <property type="entry name" value="5'-nuclease"/>
    <property type="match status" value="1"/>
</dbReference>
<name>A0A8A7K9E0_9FIRM</name>
<dbReference type="InterPro" id="IPR029060">
    <property type="entry name" value="PIN-like_dom_sf"/>
</dbReference>
<dbReference type="AlphaFoldDB" id="A0A8A7K9E0"/>
<dbReference type="SUPFAM" id="SSF88723">
    <property type="entry name" value="PIN domain-like"/>
    <property type="match status" value="1"/>
</dbReference>
<evidence type="ECO:0000313" key="4">
    <source>
        <dbReference type="Proteomes" id="UP000665020"/>
    </source>
</evidence>
<gene>
    <name evidence="3" type="ORF">GM661_01310</name>
</gene>
<sequence>MIITIDVSAAVEIVMGRPKQKILIDILKNADWIIAPSLYIYEASNVMWKYHSIQNYPIDDLLNKTRHMIDIVDQFIKSKDIYEEAIPLSCKIDHPAYDAMYLVTCRRKNSTLITLDKRLIKLANKLDISVASIS</sequence>
<evidence type="ECO:0000256" key="1">
    <source>
        <dbReference type="ARBA" id="ARBA00022842"/>
    </source>
</evidence>
<keyword evidence="1" id="KW-0460">Magnesium</keyword>
<dbReference type="KEGG" id="ifn:GM661_01310"/>
<evidence type="ECO:0000313" key="3">
    <source>
        <dbReference type="EMBL" id="QTL96705.1"/>
    </source>
</evidence>
<dbReference type="Pfam" id="PF01850">
    <property type="entry name" value="PIN"/>
    <property type="match status" value="1"/>
</dbReference>
<reference evidence="3" key="1">
    <citation type="submission" date="2019-12" db="EMBL/GenBank/DDBJ databases">
        <authorList>
            <person name="zhang j."/>
            <person name="sun C.M."/>
        </authorList>
    </citation>
    <scope>NUCLEOTIDE SEQUENCE</scope>
    <source>
        <strain evidence="3">NS-1</strain>
    </source>
</reference>
<proteinExistence type="predicted"/>
<dbReference type="Proteomes" id="UP000665020">
    <property type="component" value="Chromosome"/>
</dbReference>
<keyword evidence="4" id="KW-1185">Reference proteome</keyword>
<dbReference type="InterPro" id="IPR051619">
    <property type="entry name" value="TypeII_TA_RNase_PINc/VapC"/>
</dbReference>
<dbReference type="InterPro" id="IPR002716">
    <property type="entry name" value="PIN_dom"/>
</dbReference>
<dbReference type="EMBL" id="CP046640">
    <property type="protein sequence ID" value="QTL96705.1"/>
    <property type="molecule type" value="Genomic_DNA"/>
</dbReference>
<dbReference type="PANTHER" id="PTHR35901">
    <property type="entry name" value="RIBONUCLEASE VAPC3"/>
    <property type="match status" value="1"/>
</dbReference>
<evidence type="ECO:0000259" key="2">
    <source>
        <dbReference type="Pfam" id="PF01850"/>
    </source>
</evidence>
<organism evidence="3 4">
    <name type="scientific">Iocasia fonsfrigidae</name>
    <dbReference type="NCBI Taxonomy" id="2682810"/>
    <lineage>
        <taxon>Bacteria</taxon>
        <taxon>Bacillati</taxon>
        <taxon>Bacillota</taxon>
        <taxon>Clostridia</taxon>
        <taxon>Halanaerobiales</taxon>
        <taxon>Halanaerobiaceae</taxon>
        <taxon>Iocasia</taxon>
    </lineage>
</organism>